<accession>A0A371FAT5</accession>
<organism evidence="1 2">
    <name type="scientific">Mucuna pruriens</name>
    <name type="common">Velvet bean</name>
    <name type="synonym">Dolichos pruriens</name>
    <dbReference type="NCBI Taxonomy" id="157652"/>
    <lineage>
        <taxon>Eukaryota</taxon>
        <taxon>Viridiplantae</taxon>
        <taxon>Streptophyta</taxon>
        <taxon>Embryophyta</taxon>
        <taxon>Tracheophyta</taxon>
        <taxon>Spermatophyta</taxon>
        <taxon>Magnoliopsida</taxon>
        <taxon>eudicotyledons</taxon>
        <taxon>Gunneridae</taxon>
        <taxon>Pentapetalae</taxon>
        <taxon>rosids</taxon>
        <taxon>fabids</taxon>
        <taxon>Fabales</taxon>
        <taxon>Fabaceae</taxon>
        <taxon>Papilionoideae</taxon>
        <taxon>50 kb inversion clade</taxon>
        <taxon>NPAAA clade</taxon>
        <taxon>indigoferoid/millettioid clade</taxon>
        <taxon>Phaseoleae</taxon>
        <taxon>Mucuna</taxon>
    </lineage>
</organism>
<dbReference type="AlphaFoldDB" id="A0A371FAT5"/>
<name>A0A371FAT5_MUCPR</name>
<dbReference type="OrthoDB" id="1697529at2759"/>
<reference evidence="1" key="1">
    <citation type="submission" date="2018-05" db="EMBL/GenBank/DDBJ databases">
        <title>Draft genome of Mucuna pruriens seed.</title>
        <authorList>
            <person name="Nnadi N.E."/>
            <person name="Vos R."/>
            <person name="Hasami M.H."/>
            <person name="Devisetty U.K."/>
            <person name="Aguiy J.C."/>
        </authorList>
    </citation>
    <scope>NUCLEOTIDE SEQUENCE [LARGE SCALE GENOMIC DNA]</scope>
    <source>
        <strain evidence="1">JCA_2017</strain>
    </source>
</reference>
<evidence type="ECO:0000313" key="2">
    <source>
        <dbReference type="Proteomes" id="UP000257109"/>
    </source>
</evidence>
<feature type="non-terminal residue" evidence="1">
    <location>
        <position position="1"/>
    </location>
</feature>
<gene>
    <name evidence="1" type="ORF">CR513_44724</name>
</gene>
<dbReference type="EMBL" id="QJKJ01009854">
    <property type="protein sequence ID" value="RDX75402.1"/>
    <property type="molecule type" value="Genomic_DNA"/>
</dbReference>
<dbReference type="Proteomes" id="UP000257109">
    <property type="component" value="Unassembled WGS sequence"/>
</dbReference>
<comment type="caution">
    <text evidence="1">The sequence shown here is derived from an EMBL/GenBank/DDBJ whole genome shotgun (WGS) entry which is preliminary data.</text>
</comment>
<protein>
    <submittedName>
        <fullName evidence="1">Uncharacterized protein</fullName>
    </submittedName>
</protein>
<sequence length="102" mass="11650">MGTNVKPFTPKIYDVREFIKLSQSDSTHKSNVENLSSELTNKRFDWPQPIHNHVTKMSNPVAKLKSMGMEASEYFLEIKAMLIQEYTNTSKNKSGKKDKGKA</sequence>
<proteinExistence type="predicted"/>
<keyword evidence="2" id="KW-1185">Reference proteome</keyword>
<evidence type="ECO:0000313" key="1">
    <source>
        <dbReference type="EMBL" id="RDX75402.1"/>
    </source>
</evidence>